<dbReference type="PANTHER" id="PTHR43767">
    <property type="entry name" value="LONG-CHAIN-FATTY-ACID--COA LIGASE"/>
    <property type="match status" value="1"/>
</dbReference>
<dbReference type="NCBIfam" id="NF005863">
    <property type="entry name" value="PRK07798.1"/>
    <property type="match status" value="1"/>
</dbReference>
<dbReference type="PROSITE" id="PS00455">
    <property type="entry name" value="AMP_BINDING"/>
    <property type="match status" value="1"/>
</dbReference>
<accession>A0A4R5FTH8</accession>
<dbReference type="InterPro" id="IPR042099">
    <property type="entry name" value="ANL_N_sf"/>
</dbReference>
<dbReference type="Gene3D" id="3.40.50.12780">
    <property type="entry name" value="N-terminal domain of ligase-like"/>
    <property type="match status" value="1"/>
</dbReference>
<dbReference type="InterPro" id="IPR000873">
    <property type="entry name" value="AMP-dep_synth/lig_dom"/>
</dbReference>
<dbReference type="InterPro" id="IPR050237">
    <property type="entry name" value="ATP-dep_AMP-bd_enzyme"/>
</dbReference>
<evidence type="ECO:0000313" key="3">
    <source>
        <dbReference type="EMBL" id="TDE56163.1"/>
    </source>
</evidence>
<dbReference type="SUPFAM" id="SSF56801">
    <property type="entry name" value="Acetyl-CoA synthetase-like"/>
    <property type="match status" value="1"/>
</dbReference>
<dbReference type="Pfam" id="PF00501">
    <property type="entry name" value="AMP-binding"/>
    <property type="match status" value="1"/>
</dbReference>
<dbReference type="Gene3D" id="3.30.300.30">
    <property type="match status" value="1"/>
</dbReference>
<organism evidence="3 4">
    <name type="scientific">Nonomuraea mesophila</name>
    <dbReference type="NCBI Taxonomy" id="2530382"/>
    <lineage>
        <taxon>Bacteria</taxon>
        <taxon>Bacillati</taxon>
        <taxon>Actinomycetota</taxon>
        <taxon>Actinomycetes</taxon>
        <taxon>Streptosporangiales</taxon>
        <taxon>Streptosporangiaceae</taxon>
        <taxon>Nonomuraea</taxon>
    </lineage>
</organism>
<reference evidence="3 4" key="1">
    <citation type="submission" date="2019-03" db="EMBL/GenBank/DDBJ databases">
        <title>Draft genome sequences of novel Actinobacteria.</title>
        <authorList>
            <person name="Sahin N."/>
            <person name="Ay H."/>
            <person name="Saygin H."/>
        </authorList>
    </citation>
    <scope>NUCLEOTIDE SEQUENCE [LARGE SCALE GENOMIC DNA]</scope>
    <source>
        <strain evidence="3 4">6K102</strain>
    </source>
</reference>
<dbReference type="Proteomes" id="UP000295136">
    <property type="component" value="Unassembled WGS sequence"/>
</dbReference>
<dbReference type="InterPro" id="IPR045851">
    <property type="entry name" value="AMP-bd_C_sf"/>
</dbReference>
<gene>
    <name evidence="3" type="ORF">E1295_11390</name>
</gene>
<comment type="caution">
    <text evidence="3">The sequence shown here is derived from an EMBL/GenBank/DDBJ whole genome shotgun (WGS) entry which is preliminary data.</text>
</comment>
<dbReference type="AlphaFoldDB" id="A0A4R5FTH8"/>
<dbReference type="EMBL" id="SMLD01000022">
    <property type="protein sequence ID" value="TDE56163.1"/>
    <property type="molecule type" value="Genomic_DNA"/>
</dbReference>
<dbReference type="GO" id="GO:0016878">
    <property type="term" value="F:acid-thiol ligase activity"/>
    <property type="evidence" value="ECO:0007669"/>
    <property type="project" value="UniProtKB-ARBA"/>
</dbReference>
<dbReference type="InterPro" id="IPR025110">
    <property type="entry name" value="AMP-bd_C"/>
</dbReference>
<feature type="domain" description="AMP-binding enzyme C-terminal" evidence="2">
    <location>
        <begin position="477"/>
        <end position="553"/>
    </location>
</feature>
<dbReference type="PANTHER" id="PTHR43767:SF1">
    <property type="entry name" value="NONRIBOSOMAL PEPTIDE SYNTHASE PES1 (EUROFUNG)-RELATED"/>
    <property type="match status" value="1"/>
</dbReference>
<evidence type="ECO:0000259" key="1">
    <source>
        <dbReference type="Pfam" id="PF00501"/>
    </source>
</evidence>
<dbReference type="Pfam" id="PF13193">
    <property type="entry name" value="AMP-binding_C"/>
    <property type="match status" value="1"/>
</dbReference>
<dbReference type="InterPro" id="IPR020845">
    <property type="entry name" value="AMP-binding_CS"/>
</dbReference>
<feature type="domain" description="AMP-dependent synthetase/ligase" evidence="1">
    <location>
        <begin position="38"/>
        <end position="418"/>
    </location>
</feature>
<evidence type="ECO:0000313" key="4">
    <source>
        <dbReference type="Proteomes" id="UP000295136"/>
    </source>
</evidence>
<sequence>MRCSGSSFRATCCAAIPESEATLPDSTDRTMSVATALRAAAEVVGDRPAVIQGDRSVGYAELDARSSRLAGVLAERGVGPGSTVAISLYNSFAYLEIMYAVFKLGAQPVNINYRYLAPELHYVLDYTDAAAFVYDSSLAAQVQQIDGDLPKLGLFLEAGSATEPPAPAVSFAWAAEHGPVHEAVDTGSPHGIILLTGGTTGRPKGVVWDRDGLLGIIASVFRQHGLPAPETPDDVRARVRELHERGLAPTVLPMSPLIHGTGLLQTLRSLYGGGTICFCTSKSLNADEVWRTVQQHAVTDMVIVGDAFGRPLVDSLAAAESSGKPYDISSLRTMTSSGVIWSADVKRRLLRHGNDLTLIDNISASEGGPFGMAVARSEADLADGRFTLAPVARVLDENDQDIKPGTGQIGILASAGPQPVGYLKDPERTARVWRVVDGVRYSVPGDLASLDADGKLILLGRGDGVINTGGEKVFPEEVEEALLTHPKVTDAVVVGVPDPRWGQIVVAVVAPASALADIEDETLSRLVAERLAGYKRPRRVVRVDSLHRSPAGKINRASAREVATRHLQAEETAS</sequence>
<name>A0A4R5FTH8_9ACTN</name>
<keyword evidence="4" id="KW-1185">Reference proteome</keyword>
<evidence type="ECO:0000259" key="2">
    <source>
        <dbReference type="Pfam" id="PF13193"/>
    </source>
</evidence>
<protein>
    <submittedName>
        <fullName evidence="3">Acyl-CoA synthetase</fullName>
    </submittedName>
</protein>
<proteinExistence type="predicted"/>